<feature type="region of interest" description="Disordered" evidence="1">
    <location>
        <begin position="129"/>
        <end position="155"/>
    </location>
</feature>
<evidence type="ECO:0000259" key="3">
    <source>
        <dbReference type="Pfam" id="PF05170"/>
    </source>
</evidence>
<comment type="caution">
    <text evidence="4">The sequence shown here is derived from an EMBL/GenBank/DDBJ whole genome shotgun (WGS) entry which is preliminary data.</text>
</comment>
<accession>A0ABQ4PBK6</accession>
<feature type="domain" description="AsmA" evidence="3">
    <location>
        <begin position="251"/>
        <end position="521"/>
    </location>
</feature>
<sequence length="614" mass="65730">MESAMKFLKWFLISILGLVLALVVYVTVIFDPNDFKPQIVDLVKEQTGRELAIGSDLSWTFFPTLGIKLGNITLSNPEGFKNASMVAVNQVVAEVSLMPLLKKEVEISQLNLDGLTLMLETQKDGRTSFDGLAGDNAKAEPSSQSGAEGSKPSGASLARLDIGGIAITNTKITNIDNTTQTEQVFALKELTLGRFQLGEFAPLKYQFTATLPDMSVLSQGEGQLKVAQDLKTITINEFVVDNLVTGDGLPNGRLQADLTTSLVVALEKQTLSLVLSSFSAANIEASGSLNVAYGKKVPNVIAKLEVGDVDLDTMLPKQEGEQTEQSQQPQADKTVAVEPDLRPMKSVNLDVDVRIKSVKVANLKTQNWVMQLVMNEGIANMKQLSADLYGGKISASAQVDGRNKVASYQFDKRLSGVDIRALLIDMAEVDMLDGTANFNVAGKGKSLIPDNLKKNLLANGKFEIADGAIHGVNIPQMIRQAKAKMGGDMTSGVGATVQKTDFTSMTGSFNIAKGVVSNPDLDMASPLIRLKGAGTANIINEALDYRLTASVVGSLEGQGGDKRDALHGVEIPFAISGTMSEPKFALDTKALLDSKLKEETNKLKDSLFKKLGGS</sequence>
<feature type="domain" description="AsmA" evidence="3">
    <location>
        <begin position="6"/>
        <end position="192"/>
    </location>
</feature>
<evidence type="ECO:0000313" key="4">
    <source>
        <dbReference type="EMBL" id="GIU44774.1"/>
    </source>
</evidence>
<evidence type="ECO:0000313" key="5">
    <source>
        <dbReference type="Proteomes" id="UP000887104"/>
    </source>
</evidence>
<evidence type="ECO:0000256" key="1">
    <source>
        <dbReference type="SAM" id="MobiDB-lite"/>
    </source>
</evidence>
<dbReference type="Pfam" id="PF05170">
    <property type="entry name" value="AsmA"/>
    <property type="match status" value="2"/>
</dbReference>
<keyword evidence="2" id="KW-0472">Membrane</keyword>
<organism evidence="4 5">
    <name type="scientific">Shewanella sairae</name>
    <dbReference type="NCBI Taxonomy" id="190310"/>
    <lineage>
        <taxon>Bacteria</taxon>
        <taxon>Pseudomonadati</taxon>
        <taxon>Pseudomonadota</taxon>
        <taxon>Gammaproteobacteria</taxon>
        <taxon>Alteromonadales</taxon>
        <taxon>Shewanellaceae</taxon>
        <taxon>Shewanella</taxon>
    </lineage>
</organism>
<dbReference type="InterPro" id="IPR007844">
    <property type="entry name" value="AsmA"/>
</dbReference>
<feature type="transmembrane region" description="Helical" evidence="2">
    <location>
        <begin position="7"/>
        <end position="30"/>
    </location>
</feature>
<dbReference type="InterPro" id="IPR052894">
    <property type="entry name" value="AsmA-related"/>
</dbReference>
<keyword evidence="2" id="KW-1133">Transmembrane helix</keyword>
<dbReference type="Proteomes" id="UP000887104">
    <property type="component" value="Unassembled WGS sequence"/>
</dbReference>
<reference evidence="4" key="1">
    <citation type="submission" date="2021-05" db="EMBL/GenBank/DDBJ databases">
        <title>Molecular characterization for Shewanella algae harboring chromosomal blaOXA-55-like strains isolated from clinical and environment sample.</title>
        <authorList>
            <person name="Ohama Y."/>
            <person name="Aoki K."/>
            <person name="Harada S."/>
            <person name="Moriya K."/>
            <person name="Ishii Y."/>
            <person name="Tateda K."/>
        </authorList>
    </citation>
    <scope>NUCLEOTIDE SEQUENCE</scope>
    <source>
        <strain evidence="4">JCM 11563</strain>
    </source>
</reference>
<evidence type="ECO:0000256" key="2">
    <source>
        <dbReference type="SAM" id="Phobius"/>
    </source>
</evidence>
<dbReference type="PANTHER" id="PTHR30441:SF4">
    <property type="entry name" value="PROTEIN ASMA"/>
    <property type="match status" value="1"/>
</dbReference>
<name>A0ABQ4PBK6_9GAMM</name>
<protein>
    <submittedName>
        <fullName evidence="4">Cell envelope biogenesis protein AsmA</fullName>
    </submittedName>
</protein>
<keyword evidence="5" id="KW-1185">Reference proteome</keyword>
<dbReference type="PANTHER" id="PTHR30441">
    <property type="entry name" value="DUF748 DOMAIN-CONTAINING PROTEIN"/>
    <property type="match status" value="1"/>
</dbReference>
<dbReference type="EMBL" id="BPEY01000023">
    <property type="protein sequence ID" value="GIU44774.1"/>
    <property type="molecule type" value="Genomic_DNA"/>
</dbReference>
<gene>
    <name evidence="4" type="primary">asmA</name>
    <name evidence="4" type="ORF">TUM4438_16750</name>
</gene>
<proteinExistence type="predicted"/>
<keyword evidence="2" id="KW-0812">Transmembrane</keyword>